<dbReference type="Proteomes" id="UP000197424">
    <property type="component" value="Chromosome"/>
</dbReference>
<dbReference type="OrthoDB" id="6058064at2"/>
<accession>A0A248LNI0</accession>
<sequence length="160" mass="17870">MNQRHLPQQQQDVLSIPATDLAAFDARSLFQLKTLAADRLATAKAEVDHIEHALNLKYAERAKHLRLVAGKDSGVVHFDDGNVRITADLPKKVEWDQALLANLEARIAANGDNPREFIEVSYRVSETKFSAWASALREQFIPARTVKVGKPSFRLALLSE</sequence>
<dbReference type="EMBL" id="CP022115">
    <property type="protein sequence ID" value="ASJ25723.1"/>
    <property type="molecule type" value="Genomic_DNA"/>
</dbReference>
<evidence type="ECO:0000313" key="2">
    <source>
        <dbReference type="Proteomes" id="UP000197424"/>
    </source>
</evidence>
<dbReference type="RefSeq" id="WP_088861476.1">
    <property type="nucleotide sequence ID" value="NZ_CP022115.1"/>
</dbReference>
<evidence type="ECO:0000313" key="1">
    <source>
        <dbReference type="EMBL" id="ASJ25723.1"/>
    </source>
</evidence>
<protein>
    <submittedName>
        <fullName evidence="1">Uncharacterized protein</fullName>
    </submittedName>
</protein>
<dbReference type="AlphaFoldDB" id="A0A248LNI0"/>
<name>A0A248LNI0_9NEIS</name>
<gene>
    <name evidence="1" type="ORF">LHGZ1_2892</name>
</gene>
<organism evidence="1 2">
    <name type="scientific">Laribacter hongkongensis</name>
    <dbReference type="NCBI Taxonomy" id="168471"/>
    <lineage>
        <taxon>Bacteria</taxon>
        <taxon>Pseudomonadati</taxon>
        <taxon>Pseudomonadota</taxon>
        <taxon>Betaproteobacteria</taxon>
        <taxon>Neisseriales</taxon>
        <taxon>Aquaspirillaceae</taxon>
        <taxon>Laribacter</taxon>
    </lineage>
</organism>
<proteinExistence type="predicted"/>
<reference evidence="2" key="1">
    <citation type="submission" date="2017-06" db="EMBL/GenBank/DDBJ databases">
        <title>Whole genome sequence of Laribacter hongkongensis LHGZ1.</title>
        <authorList>
            <person name="Chen D."/>
            <person name="Wu H."/>
            <person name="Chen J."/>
        </authorList>
    </citation>
    <scope>NUCLEOTIDE SEQUENCE [LARGE SCALE GENOMIC DNA]</scope>
    <source>
        <strain evidence="2">LHGZ1</strain>
    </source>
</reference>